<dbReference type="EMBL" id="JAAGAX010000005">
    <property type="protein sequence ID" value="KAF2315650.1"/>
    <property type="molecule type" value="Genomic_DNA"/>
</dbReference>
<proteinExistence type="predicted"/>
<gene>
    <name evidence="1" type="ORF">GH714_040171</name>
</gene>
<accession>A0A6A6MPS1</accession>
<name>A0A6A6MPS1_HEVBR</name>
<evidence type="ECO:0000313" key="1">
    <source>
        <dbReference type="EMBL" id="KAF2315650.1"/>
    </source>
</evidence>
<comment type="caution">
    <text evidence="1">The sequence shown here is derived from an EMBL/GenBank/DDBJ whole genome shotgun (WGS) entry which is preliminary data.</text>
</comment>
<dbReference type="AlphaFoldDB" id="A0A6A6MPS1"/>
<reference evidence="1 2" key="1">
    <citation type="journal article" date="2020" name="Mol. Plant">
        <title>The Chromosome-Based Rubber Tree Genome Provides New Insights into Spurge Genome Evolution and Rubber Biosynthesis.</title>
        <authorList>
            <person name="Liu J."/>
            <person name="Shi C."/>
            <person name="Shi C.C."/>
            <person name="Li W."/>
            <person name="Zhang Q.J."/>
            <person name="Zhang Y."/>
            <person name="Li K."/>
            <person name="Lu H.F."/>
            <person name="Shi C."/>
            <person name="Zhu S.T."/>
            <person name="Xiao Z.Y."/>
            <person name="Nan H."/>
            <person name="Yue Y."/>
            <person name="Zhu X.G."/>
            <person name="Wu Y."/>
            <person name="Hong X.N."/>
            <person name="Fan G.Y."/>
            <person name="Tong Y."/>
            <person name="Zhang D."/>
            <person name="Mao C.L."/>
            <person name="Liu Y.L."/>
            <person name="Hao S.J."/>
            <person name="Liu W.Q."/>
            <person name="Lv M.Q."/>
            <person name="Zhang H.B."/>
            <person name="Liu Y."/>
            <person name="Hu-Tang G.R."/>
            <person name="Wang J.P."/>
            <person name="Wang J.H."/>
            <person name="Sun Y.H."/>
            <person name="Ni S.B."/>
            <person name="Chen W.B."/>
            <person name="Zhang X.C."/>
            <person name="Jiao Y.N."/>
            <person name="Eichler E.E."/>
            <person name="Li G.H."/>
            <person name="Liu X."/>
            <person name="Gao L.Z."/>
        </authorList>
    </citation>
    <scope>NUCLEOTIDE SEQUENCE [LARGE SCALE GENOMIC DNA]</scope>
    <source>
        <strain evidence="2">cv. GT1</strain>
        <tissue evidence="1">Leaf</tissue>
    </source>
</reference>
<evidence type="ECO:0000313" key="2">
    <source>
        <dbReference type="Proteomes" id="UP000467840"/>
    </source>
</evidence>
<organism evidence="1 2">
    <name type="scientific">Hevea brasiliensis</name>
    <name type="common">Para rubber tree</name>
    <name type="synonym">Siphonia brasiliensis</name>
    <dbReference type="NCBI Taxonomy" id="3981"/>
    <lineage>
        <taxon>Eukaryota</taxon>
        <taxon>Viridiplantae</taxon>
        <taxon>Streptophyta</taxon>
        <taxon>Embryophyta</taxon>
        <taxon>Tracheophyta</taxon>
        <taxon>Spermatophyta</taxon>
        <taxon>Magnoliopsida</taxon>
        <taxon>eudicotyledons</taxon>
        <taxon>Gunneridae</taxon>
        <taxon>Pentapetalae</taxon>
        <taxon>rosids</taxon>
        <taxon>fabids</taxon>
        <taxon>Malpighiales</taxon>
        <taxon>Euphorbiaceae</taxon>
        <taxon>Crotonoideae</taxon>
        <taxon>Micrandreae</taxon>
        <taxon>Hevea</taxon>
    </lineage>
</organism>
<keyword evidence="2" id="KW-1185">Reference proteome</keyword>
<sequence length="166" mass="19064">MFDANRTDLCRFSGAKIYLVRASDCSLRLPGIPLCQFKMQEDIAAETVKKRRRATKKPYSRSIGWATLESYRRGELRSLKYVMLQERLHSGMLSCCCEEIKERIKKTKDEKKAKKAEVMAKTQDPEQRGTDFNAERAVGMKLWSLIGSIESQTVNMVLLACPRDIH</sequence>
<dbReference type="Proteomes" id="UP000467840">
    <property type="component" value="Chromosome 15"/>
</dbReference>
<protein>
    <submittedName>
        <fullName evidence="1">Uncharacterized protein</fullName>
    </submittedName>
</protein>